<evidence type="ECO:0000256" key="1">
    <source>
        <dbReference type="SAM" id="Phobius"/>
    </source>
</evidence>
<proteinExistence type="predicted"/>
<gene>
    <name evidence="2 4 5" type="ORF">SRAE_2000123300</name>
</gene>
<dbReference type="RefSeq" id="XP_024505765.1">
    <property type="nucleotide sequence ID" value="XM_024652160.1"/>
</dbReference>
<reference evidence="2 3" key="1">
    <citation type="submission" date="2014-09" db="EMBL/GenBank/DDBJ databases">
        <authorList>
            <person name="Martin A.A."/>
        </authorList>
    </citation>
    <scope>NUCLEOTIDE SEQUENCE</scope>
    <source>
        <strain evidence="3">ED321</strain>
        <strain evidence="2">ED321 Heterogonic</strain>
    </source>
</reference>
<dbReference type="GeneID" id="36378929"/>
<dbReference type="AlphaFoldDB" id="A0A090LGB6"/>
<dbReference type="WormBase" id="SRAE_2000123300">
    <property type="protein sequence ID" value="SRP04193"/>
    <property type="gene ID" value="WBGene00261435"/>
</dbReference>
<reference evidence="4" key="2">
    <citation type="submission" date="2020-12" db="UniProtKB">
        <authorList>
            <consortium name="WormBaseParasite"/>
        </authorList>
    </citation>
    <scope>IDENTIFICATION</scope>
</reference>
<keyword evidence="1" id="KW-1133">Transmembrane helix</keyword>
<evidence type="ECO:0000313" key="3">
    <source>
        <dbReference type="Proteomes" id="UP000035682"/>
    </source>
</evidence>
<dbReference type="CTD" id="36378929"/>
<keyword evidence="1" id="KW-0812">Transmembrane</keyword>
<organism evidence="2">
    <name type="scientific">Strongyloides ratti</name>
    <name type="common">Parasitic roundworm</name>
    <dbReference type="NCBI Taxonomy" id="34506"/>
    <lineage>
        <taxon>Eukaryota</taxon>
        <taxon>Metazoa</taxon>
        <taxon>Ecdysozoa</taxon>
        <taxon>Nematoda</taxon>
        <taxon>Chromadorea</taxon>
        <taxon>Rhabditida</taxon>
        <taxon>Tylenchina</taxon>
        <taxon>Panagrolaimomorpha</taxon>
        <taxon>Strongyloidoidea</taxon>
        <taxon>Strongyloididae</taxon>
        <taxon>Strongyloides</taxon>
    </lineage>
</organism>
<keyword evidence="3" id="KW-1185">Reference proteome</keyword>
<keyword evidence="1" id="KW-0472">Membrane</keyword>
<dbReference type="WBParaSite" id="SRAE_2000123300.1">
    <property type="protein sequence ID" value="SRAE_2000123300.1"/>
    <property type="gene ID" value="WBGene00261435"/>
</dbReference>
<accession>A0A090LGB6</accession>
<name>A0A090LGB6_STRRB</name>
<dbReference type="EMBL" id="LN609529">
    <property type="protein sequence ID" value="CEF66565.1"/>
    <property type="molecule type" value="Genomic_DNA"/>
</dbReference>
<dbReference type="Proteomes" id="UP000035682">
    <property type="component" value="Unplaced"/>
</dbReference>
<evidence type="ECO:0000313" key="2">
    <source>
        <dbReference type="EMBL" id="CEF66565.1"/>
    </source>
</evidence>
<protein>
    <submittedName>
        <fullName evidence="2 4">Uncharacterized protein</fullName>
    </submittedName>
</protein>
<evidence type="ECO:0000313" key="5">
    <source>
        <dbReference type="WormBase" id="SRAE_2000123300"/>
    </source>
</evidence>
<evidence type="ECO:0000313" key="4">
    <source>
        <dbReference type="WBParaSite" id="SRAE_2000123300.1"/>
    </source>
</evidence>
<feature type="transmembrane region" description="Helical" evidence="1">
    <location>
        <begin position="42"/>
        <end position="67"/>
    </location>
</feature>
<sequence length="208" mass="24305">MNISKTIYIKKGDSPKPPITNYFYGDSNNSEVNKALSIDRNYIIILSFLFIFFVIIIIVTCLIFGIISNLSNKKKEKKNDNENKKRENDNNYDNFNNMIMQYDRGDIYNNNYENKNIFPCSHHHIQPNIYQDNFENMIGYRQLVSTTFGKCICENNCQDCTKKKKCLNIPIINLDEDNNNDCEKVLVIEKFKFGPCLTSHKGCFTTKK</sequence>